<organism evidence="2 3">
    <name type="scientific">Novosphingobium sediminis</name>
    <dbReference type="NCBI Taxonomy" id="707214"/>
    <lineage>
        <taxon>Bacteria</taxon>
        <taxon>Pseudomonadati</taxon>
        <taxon>Pseudomonadota</taxon>
        <taxon>Alphaproteobacteria</taxon>
        <taxon>Sphingomonadales</taxon>
        <taxon>Sphingomonadaceae</taxon>
        <taxon>Novosphingobium</taxon>
    </lineage>
</organism>
<dbReference type="EMBL" id="BJYR01000029">
    <property type="protein sequence ID" value="GEO01891.1"/>
    <property type="molecule type" value="Genomic_DNA"/>
</dbReference>
<name>A0A512AQA5_9SPHN</name>
<protein>
    <submittedName>
        <fullName evidence="2">Uncharacterized protein</fullName>
    </submittedName>
</protein>
<evidence type="ECO:0000313" key="2">
    <source>
        <dbReference type="EMBL" id="GEO01891.1"/>
    </source>
</evidence>
<dbReference type="RefSeq" id="WP_092959994.1">
    <property type="nucleotide sequence ID" value="NZ_BJYR01000029.1"/>
</dbReference>
<accession>A0A512AQA5</accession>
<feature type="compositionally biased region" description="Basic and acidic residues" evidence="1">
    <location>
        <begin position="27"/>
        <end position="62"/>
    </location>
</feature>
<keyword evidence="3" id="KW-1185">Reference proteome</keyword>
<dbReference type="Proteomes" id="UP000321464">
    <property type="component" value="Unassembled WGS sequence"/>
</dbReference>
<dbReference type="AlphaFoldDB" id="A0A512AQA5"/>
<comment type="caution">
    <text evidence="2">The sequence shown here is derived from an EMBL/GenBank/DDBJ whole genome shotgun (WGS) entry which is preliminary data.</text>
</comment>
<feature type="region of interest" description="Disordered" evidence="1">
    <location>
        <begin position="1"/>
        <end position="62"/>
    </location>
</feature>
<reference evidence="2 3" key="1">
    <citation type="submission" date="2019-07" db="EMBL/GenBank/DDBJ databases">
        <title>Whole genome shotgun sequence of Novosphingobium sediminis NBRC 106119.</title>
        <authorList>
            <person name="Hosoyama A."/>
            <person name="Uohara A."/>
            <person name="Ohji S."/>
            <person name="Ichikawa N."/>
        </authorList>
    </citation>
    <scope>NUCLEOTIDE SEQUENCE [LARGE SCALE GENOMIC DNA]</scope>
    <source>
        <strain evidence="2 3">NBRC 106119</strain>
    </source>
</reference>
<dbReference type="OrthoDB" id="7067623at2"/>
<proteinExistence type="predicted"/>
<gene>
    <name evidence="2" type="ORF">NSE01_37230</name>
</gene>
<evidence type="ECO:0000313" key="3">
    <source>
        <dbReference type="Proteomes" id="UP000321464"/>
    </source>
</evidence>
<feature type="compositionally biased region" description="Polar residues" evidence="1">
    <location>
        <begin position="16"/>
        <end position="26"/>
    </location>
</feature>
<sequence>MAKNTGNDFRRGAVTARTQFQRTDGNYQKRNERTGHFMEVKQDGKPFKGVAREPDGRDSPNS</sequence>
<evidence type="ECO:0000256" key="1">
    <source>
        <dbReference type="SAM" id="MobiDB-lite"/>
    </source>
</evidence>